<dbReference type="InterPro" id="IPR016032">
    <property type="entry name" value="Sig_transdc_resp-reg_C-effctor"/>
</dbReference>
<dbReference type="InterPro" id="IPR005158">
    <property type="entry name" value="BTAD"/>
</dbReference>
<dbReference type="InterPro" id="IPR027417">
    <property type="entry name" value="P-loop_NTPase"/>
</dbReference>
<name>A0A562URM5_9ACTN</name>
<accession>A0A562URM5</accession>
<dbReference type="GO" id="GO:0000160">
    <property type="term" value="P:phosphorelay signal transduction system"/>
    <property type="evidence" value="ECO:0007669"/>
    <property type="project" value="InterPro"/>
</dbReference>
<keyword evidence="8" id="KW-1185">Reference proteome</keyword>
<gene>
    <name evidence="7" type="ORF">LX16_4500</name>
</gene>
<dbReference type="PRINTS" id="PR00364">
    <property type="entry name" value="DISEASERSIST"/>
</dbReference>
<reference evidence="7 8" key="1">
    <citation type="journal article" date="2013" name="Stand. Genomic Sci.">
        <title>Genomic Encyclopedia of Type Strains, Phase I: The one thousand microbial genomes (KMG-I) project.</title>
        <authorList>
            <person name="Kyrpides N.C."/>
            <person name="Woyke T."/>
            <person name="Eisen J.A."/>
            <person name="Garrity G."/>
            <person name="Lilburn T.G."/>
            <person name="Beck B.J."/>
            <person name="Whitman W.B."/>
            <person name="Hugenholtz P."/>
            <person name="Klenk H.P."/>
        </authorList>
    </citation>
    <scope>NUCLEOTIDE SEQUENCE [LARGE SCALE GENOMIC DNA]</scope>
    <source>
        <strain evidence="7 8">DSM 45044</strain>
    </source>
</reference>
<dbReference type="AlphaFoldDB" id="A0A562URM5"/>
<keyword evidence="4" id="KW-0804">Transcription</keyword>
<dbReference type="GO" id="GO:0006355">
    <property type="term" value="P:regulation of DNA-templated transcription"/>
    <property type="evidence" value="ECO:0007669"/>
    <property type="project" value="InterPro"/>
</dbReference>
<dbReference type="Pfam" id="PF03704">
    <property type="entry name" value="BTAD"/>
    <property type="match status" value="1"/>
</dbReference>
<dbReference type="PROSITE" id="PS51755">
    <property type="entry name" value="OMPR_PHOB"/>
    <property type="match status" value="1"/>
</dbReference>
<organism evidence="7 8">
    <name type="scientific">Stackebrandtia albiflava</name>
    <dbReference type="NCBI Taxonomy" id="406432"/>
    <lineage>
        <taxon>Bacteria</taxon>
        <taxon>Bacillati</taxon>
        <taxon>Actinomycetota</taxon>
        <taxon>Actinomycetes</taxon>
        <taxon>Glycomycetales</taxon>
        <taxon>Glycomycetaceae</taxon>
        <taxon>Stackebrandtia</taxon>
    </lineage>
</organism>
<dbReference type="SUPFAM" id="SSF52540">
    <property type="entry name" value="P-loop containing nucleoside triphosphate hydrolases"/>
    <property type="match status" value="1"/>
</dbReference>
<dbReference type="SMART" id="SM00862">
    <property type="entry name" value="Trans_reg_C"/>
    <property type="match status" value="1"/>
</dbReference>
<protein>
    <submittedName>
        <fullName evidence="7">DNA-binding SARP family transcriptional activator</fullName>
    </submittedName>
</protein>
<feature type="domain" description="OmpR/PhoB-type" evidence="6">
    <location>
        <begin position="1"/>
        <end position="89"/>
    </location>
</feature>
<dbReference type="SUPFAM" id="SSF48452">
    <property type="entry name" value="TPR-like"/>
    <property type="match status" value="2"/>
</dbReference>
<dbReference type="GO" id="GO:0003677">
    <property type="term" value="F:DNA binding"/>
    <property type="evidence" value="ECO:0007669"/>
    <property type="project" value="UniProtKB-UniRule"/>
</dbReference>
<keyword evidence="2" id="KW-0805">Transcription regulation</keyword>
<evidence type="ECO:0000256" key="1">
    <source>
        <dbReference type="ARBA" id="ARBA00005820"/>
    </source>
</evidence>
<dbReference type="PANTHER" id="PTHR35807">
    <property type="entry name" value="TRANSCRIPTIONAL REGULATOR REDD-RELATED"/>
    <property type="match status" value="1"/>
</dbReference>
<dbReference type="InterPro" id="IPR036388">
    <property type="entry name" value="WH-like_DNA-bd_sf"/>
</dbReference>
<dbReference type="Gene3D" id="1.25.40.10">
    <property type="entry name" value="Tetratricopeptide repeat domain"/>
    <property type="match status" value="3"/>
</dbReference>
<comment type="caution">
    <text evidence="7">The sequence shown here is derived from an EMBL/GenBank/DDBJ whole genome shotgun (WGS) entry which is preliminary data.</text>
</comment>
<dbReference type="InterPro" id="IPR019734">
    <property type="entry name" value="TPR_rpt"/>
</dbReference>
<comment type="similarity">
    <text evidence="1">Belongs to the AfsR/DnrI/RedD regulatory family.</text>
</comment>
<dbReference type="InterPro" id="IPR051677">
    <property type="entry name" value="AfsR-DnrI-RedD_regulator"/>
</dbReference>
<dbReference type="SMART" id="SM01043">
    <property type="entry name" value="BTAD"/>
    <property type="match status" value="1"/>
</dbReference>
<evidence type="ECO:0000256" key="4">
    <source>
        <dbReference type="ARBA" id="ARBA00023163"/>
    </source>
</evidence>
<feature type="DNA-binding region" description="OmpR/PhoB-type" evidence="5">
    <location>
        <begin position="1"/>
        <end position="89"/>
    </location>
</feature>
<dbReference type="OrthoDB" id="581105at2"/>
<evidence type="ECO:0000256" key="3">
    <source>
        <dbReference type="ARBA" id="ARBA00023125"/>
    </source>
</evidence>
<dbReference type="SMART" id="SM00028">
    <property type="entry name" value="TPR"/>
    <property type="match status" value="3"/>
</dbReference>
<evidence type="ECO:0000256" key="5">
    <source>
        <dbReference type="PROSITE-ProRule" id="PRU01091"/>
    </source>
</evidence>
<dbReference type="RefSeq" id="WP_147142703.1">
    <property type="nucleotide sequence ID" value="NZ_BAABIJ010000004.1"/>
</dbReference>
<dbReference type="PANTHER" id="PTHR35807:SF1">
    <property type="entry name" value="TRANSCRIPTIONAL REGULATOR REDD"/>
    <property type="match status" value="1"/>
</dbReference>
<dbReference type="Pfam" id="PF00486">
    <property type="entry name" value="Trans_reg_C"/>
    <property type="match status" value="1"/>
</dbReference>
<evidence type="ECO:0000259" key="6">
    <source>
        <dbReference type="PROSITE" id="PS51755"/>
    </source>
</evidence>
<sequence length="1014" mass="110215">MEFRVLGSLQVSHDGVEIPVRGRIAIRLLAVLLTAPGQGVSMARLIEGVWDGDPPETAHRQVRHAASRLRKALGDGRVRSAGDGYRLDLDGASVDSRRFAEAVRRARTAAESGDHTEAVESSRAGLRLWRGEPFSGLSGRIIDAEAGRLNELRLAATEDRLEWELDAGDHTETVGELRRLLSDNPYRQRLAGLLMLALYREGRTPEALDVYERIRARFADELGLDPDPALRRRHAAVLRGDPALDARPPVGAAPRRAEPAIAGPVPAQLPVAPVAFTGRDAELRALDAQLDAGRSRSCLVTGAAGAGKTSLAVHWSHRVRDRFGDGQLFVDMRGFDDGEPVGVADAVGRLIRALHGPGAVVPSDVDEAVSLYRTLTDRRRLLVVLDNVRDAARVRPLLPAGDGCFALVTSRNRLTGLTVLDGTAMVSLGTLRREESVALLTDVLGAERLAPEPGAADALAERCGDLPLALRIAAAHLTVHTEKTLAGYGAEMRDGDRLTALSIDGDPDATVTVALTHSHRALDAEARRLFCLLGIVPGDDFSGDLAVAVHAQAGTDRVLDRLETAHLIERHRPGRYRLHDLVREFAAKTAARDLAPADRDAVADRFIDWHYRRRLEPLPDEEDNVMAGCLRLRGHPELWKLVSPLMHPLGRGRRFGEAGPVIESAIANAAADGDALGRFRAMNVLVAYHCAADDDAAAIETARAAVAVAEQVDDASLAGAHANLGVSLFTAGRYTESEEQIGHALAVAPGSLDWRVRFGFLLQYLIVSVELGRYHNVDETERRLRDGFPVEESPQRAMWLDFAMMRRYSAVGSRDRALRMAARVIEVATALPDDRWRTLALLERGALRRRAGEFEAAGRDLREALRLARKVNRITAEAGALVESAILATEIGDHPGAAEYAGVLREPRFHSTARRSMQADIALAWSIVSHGVGEHRTAAHHARQAVTLNSHGPRPLPTARAYLALGRAQAGYGDHTAARESWRDARDRFEELGVPEAENARRLLSRYEAGGGTR</sequence>
<evidence type="ECO:0000313" key="8">
    <source>
        <dbReference type="Proteomes" id="UP000321617"/>
    </source>
</evidence>
<dbReference type="Gene3D" id="3.40.50.300">
    <property type="entry name" value="P-loop containing nucleotide triphosphate hydrolases"/>
    <property type="match status" value="1"/>
</dbReference>
<dbReference type="InterPro" id="IPR041664">
    <property type="entry name" value="AAA_16"/>
</dbReference>
<dbReference type="Proteomes" id="UP000321617">
    <property type="component" value="Unassembled WGS sequence"/>
</dbReference>
<proteinExistence type="inferred from homology"/>
<evidence type="ECO:0000313" key="7">
    <source>
        <dbReference type="EMBL" id="TWJ08275.1"/>
    </source>
</evidence>
<dbReference type="GO" id="GO:0043531">
    <property type="term" value="F:ADP binding"/>
    <property type="evidence" value="ECO:0007669"/>
    <property type="project" value="InterPro"/>
</dbReference>
<dbReference type="CDD" id="cd15831">
    <property type="entry name" value="BTAD"/>
    <property type="match status" value="1"/>
</dbReference>
<keyword evidence="3 5" id="KW-0238">DNA-binding</keyword>
<dbReference type="Pfam" id="PF13191">
    <property type="entry name" value="AAA_16"/>
    <property type="match status" value="1"/>
</dbReference>
<evidence type="ECO:0000256" key="2">
    <source>
        <dbReference type="ARBA" id="ARBA00023015"/>
    </source>
</evidence>
<dbReference type="InterPro" id="IPR001867">
    <property type="entry name" value="OmpR/PhoB-type_DNA-bd"/>
</dbReference>
<dbReference type="InterPro" id="IPR011990">
    <property type="entry name" value="TPR-like_helical_dom_sf"/>
</dbReference>
<dbReference type="EMBL" id="VLLL01000008">
    <property type="protein sequence ID" value="TWJ08275.1"/>
    <property type="molecule type" value="Genomic_DNA"/>
</dbReference>
<dbReference type="Gene3D" id="1.10.10.10">
    <property type="entry name" value="Winged helix-like DNA-binding domain superfamily/Winged helix DNA-binding domain"/>
    <property type="match status" value="1"/>
</dbReference>
<dbReference type="SUPFAM" id="SSF46894">
    <property type="entry name" value="C-terminal effector domain of the bipartite response regulators"/>
    <property type="match status" value="1"/>
</dbReference>